<name>A0ABV7AB48_9RHOB</name>
<gene>
    <name evidence="1" type="ORF">ACFOES_00280</name>
</gene>
<comment type="caution">
    <text evidence="1">The sequence shown here is derived from an EMBL/GenBank/DDBJ whole genome shotgun (WGS) entry which is preliminary data.</text>
</comment>
<organism evidence="1 2">
    <name type="scientific">Acidimangrovimonas pyrenivorans</name>
    <dbReference type="NCBI Taxonomy" id="2030798"/>
    <lineage>
        <taxon>Bacteria</taxon>
        <taxon>Pseudomonadati</taxon>
        <taxon>Pseudomonadota</taxon>
        <taxon>Alphaproteobacteria</taxon>
        <taxon>Rhodobacterales</taxon>
        <taxon>Paracoccaceae</taxon>
        <taxon>Acidimangrovimonas</taxon>
    </lineage>
</organism>
<evidence type="ECO:0008006" key="3">
    <source>
        <dbReference type="Google" id="ProtNLM"/>
    </source>
</evidence>
<keyword evidence="2" id="KW-1185">Reference proteome</keyword>
<dbReference type="EMBL" id="JBHRSK010000001">
    <property type="protein sequence ID" value="MFC2966519.1"/>
    <property type="molecule type" value="Genomic_DNA"/>
</dbReference>
<evidence type="ECO:0000313" key="1">
    <source>
        <dbReference type="EMBL" id="MFC2966519.1"/>
    </source>
</evidence>
<protein>
    <recommendedName>
        <fullName evidence="3">DUF1127 domain-containing protein</fullName>
    </recommendedName>
</protein>
<evidence type="ECO:0000313" key="2">
    <source>
        <dbReference type="Proteomes" id="UP001595443"/>
    </source>
</evidence>
<accession>A0ABV7AB48</accession>
<sequence length="53" mass="6362">MTTQTLIRPPDLSFLKRIFRQSQKRAPQPRRARMHGLRRLPPHMRRDIGLTDI</sequence>
<reference evidence="2" key="1">
    <citation type="journal article" date="2019" name="Int. J. Syst. Evol. Microbiol.">
        <title>The Global Catalogue of Microorganisms (GCM) 10K type strain sequencing project: providing services to taxonomists for standard genome sequencing and annotation.</title>
        <authorList>
            <consortium name="The Broad Institute Genomics Platform"/>
            <consortium name="The Broad Institute Genome Sequencing Center for Infectious Disease"/>
            <person name="Wu L."/>
            <person name="Ma J."/>
        </authorList>
    </citation>
    <scope>NUCLEOTIDE SEQUENCE [LARGE SCALE GENOMIC DNA]</scope>
    <source>
        <strain evidence="2">KCTC 62192</strain>
    </source>
</reference>
<proteinExistence type="predicted"/>
<dbReference type="Proteomes" id="UP001595443">
    <property type="component" value="Unassembled WGS sequence"/>
</dbReference>
<dbReference type="RefSeq" id="WP_377830704.1">
    <property type="nucleotide sequence ID" value="NZ_JBHRSK010000001.1"/>
</dbReference>